<feature type="binding site" evidence="4">
    <location>
        <position position="217"/>
    </location>
    <ligand>
        <name>pyruvate</name>
        <dbReference type="ChEBI" id="CHEBI:15361"/>
    </ligand>
</feature>
<evidence type="ECO:0000256" key="3">
    <source>
        <dbReference type="PIRNR" id="PIRNR001365"/>
    </source>
</evidence>
<protein>
    <submittedName>
        <fullName evidence="5">Dihydrodipicolinate synthase family protein</fullName>
    </submittedName>
</protein>
<comment type="caution">
    <text evidence="5">The sequence shown here is derived from an EMBL/GenBank/DDBJ whole genome shotgun (WGS) entry which is preliminary data.</text>
</comment>
<dbReference type="CDD" id="cd00408">
    <property type="entry name" value="DHDPS-like"/>
    <property type="match status" value="1"/>
</dbReference>
<dbReference type="PANTHER" id="PTHR12128">
    <property type="entry name" value="DIHYDRODIPICOLINATE SYNTHASE"/>
    <property type="match status" value="1"/>
</dbReference>
<sequence>MTEKLNEHVRGVYIIAATPFEDDGALDLASTDRMVDFYLESGVNGMTILGIMGEAPKLTPDEQQSFMKRVFARTAGKIPVIVGVSNPGTNNLAAFAHSAMDAGAAGVMIAPLGGLKTEEQVVNYFAETLRILGPDVPVVFQDYPQVTGVPVSVPTLRRVFDDHPQIVMLKHEEAPGLRKLTQIRAWPDQGGRRISILVSNGGLHLPQELRRGADGAMTGFAYPEMLVEVCRRFFDGDAEGAEDLFDVYLPVVRHEQQAGIGLAIRKEILRRRGVIGSATVRAPGPKLNRDDHVELDGLMARLDARLRR</sequence>
<evidence type="ECO:0000313" key="5">
    <source>
        <dbReference type="EMBL" id="GEO36249.1"/>
    </source>
</evidence>
<dbReference type="SUPFAM" id="SSF51569">
    <property type="entry name" value="Aldolase"/>
    <property type="match status" value="1"/>
</dbReference>
<dbReference type="InterPro" id="IPR002220">
    <property type="entry name" value="DapA-like"/>
</dbReference>
<evidence type="ECO:0000256" key="2">
    <source>
        <dbReference type="ARBA" id="ARBA00023239"/>
    </source>
</evidence>
<dbReference type="Pfam" id="PF00701">
    <property type="entry name" value="DHDPS"/>
    <property type="match status" value="1"/>
</dbReference>
<evidence type="ECO:0000313" key="6">
    <source>
        <dbReference type="Proteomes" id="UP000321523"/>
    </source>
</evidence>
<dbReference type="AlphaFoldDB" id="A0A512DIE5"/>
<dbReference type="Proteomes" id="UP000321523">
    <property type="component" value="Unassembled WGS sequence"/>
</dbReference>
<dbReference type="GO" id="GO:0008840">
    <property type="term" value="F:4-hydroxy-tetrahydrodipicolinate synthase activity"/>
    <property type="evidence" value="ECO:0007669"/>
    <property type="project" value="TreeGrafter"/>
</dbReference>
<dbReference type="PANTHER" id="PTHR12128:SF66">
    <property type="entry name" value="4-HYDROXY-2-OXOGLUTARATE ALDOLASE, MITOCHONDRIAL"/>
    <property type="match status" value="1"/>
</dbReference>
<evidence type="ECO:0000256" key="4">
    <source>
        <dbReference type="PIRSR" id="PIRSR001365-2"/>
    </source>
</evidence>
<accession>A0A512DIE5</accession>
<dbReference type="SMART" id="SM01130">
    <property type="entry name" value="DHDPS"/>
    <property type="match status" value="1"/>
</dbReference>
<dbReference type="OrthoDB" id="7250010at2"/>
<dbReference type="RefSeq" id="WP_044425592.1">
    <property type="nucleotide sequence ID" value="NZ_BJYZ01000002.1"/>
</dbReference>
<keyword evidence="2 3" id="KW-0456">Lyase</keyword>
<dbReference type="Gene3D" id="3.20.20.70">
    <property type="entry name" value="Aldolase class I"/>
    <property type="match status" value="1"/>
</dbReference>
<evidence type="ECO:0000256" key="1">
    <source>
        <dbReference type="ARBA" id="ARBA00007592"/>
    </source>
</evidence>
<gene>
    <name evidence="5" type="ORF">SAE02_03970</name>
</gene>
<keyword evidence="6" id="KW-1185">Reference proteome</keyword>
<dbReference type="PRINTS" id="PR00146">
    <property type="entry name" value="DHPICSNTHASE"/>
</dbReference>
<name>A0A512DIE5_9PROT</name>
<dbReference type="InterPro" id="IPR013785">
    <property type="entry name" value="Aldolase_TIM"/>
</dbReference>
<dbReference type="GO" id="GO:0005829">
    <property type="term" value="C:cytosol"/>
    <property type="evidence" value="ECO:0007669"/>
    <property type="project" value="TreeGrafter"/>
</dbReference>
<proteinExistence type="inferred from homology"/>
<dbReference type="PIRSF" id="PIRSF001365">
    <property type="entry name" value="DHDPS"/>
    <property type="match status" value="1"/>
</dbReference>
<organism evidence="5 6">
    <name type="scientific">Skermanella aerolata</name>
    <dbReference type="NCBI Taxonomy" id="393310"/>
    <lineage>
        <taxon>Bacteria</taxon>
        <taxon>Pseudomonadati</taxon>
        <taxon>Pseudomonadota</taxon>
        <taxon>Alphaproteobacteria</taxon>
        <taxon>Rhodospirillales</taxon>
        <taxon>Azospirillaceae</taxon>
        <taxon>Skermanella</taxon>
    </lineage>
</organism>
<dbReference type="EMBL" id="BJYZ01000002">
    <property type="protein sequence ID" value="GEO36249.1"/>
    <property type="molecule type" value="Genomic_DNA"/>
</dbReference>
<comment type="similarity">
    <text evidence="1 3">Belongs to the DapA family.</text>
</comment>
<reference evidence="5 6" key="1">
    <citation type="submission" date="2019-07" db="EMBL/GenBank/DDBJ databases">
        <title>Whole genome shotgun sequence of Skermanella aerolata NBRC 106429.</title>
        <authorList>
            <person name="Hosoyama A."/>
            <person name="Uohara A."/>
            <person name="Ohji S."/>
            <person name="Ichikawa N."/>
        </authorList>
    </citation>
    <scope>NUCLEOTIDE SEQUENCE [LARGE SCALE GENOMIC DNA]</scope>
    <source>
        <strain evidence="5 6">NBRC 106429</strain>
    </source>
</reference>